<protein>
    <submittedName>
        <fullName evidence="1">Uncharacterized protein</fullName>
    </submittedName>
</protein>
<dbReference type="AlphaFoldDB" id="A0A0F9ELB4"/>
<reference evidence="1" key="1">
    <citation type="journal article" date="2015" name="Nature">
        <title>Complex archaea that bridge the gap between prokaryotes and eukaryotes.</title>
        <authorList>
            <person name="Spang A."/>
            <person name="Saw J.H."/>
            <person name="Jorgensen S.L."/>
            <person name="Zaremba-Niedzwiedzka K."/>
            <person name="Martijn J."/>
            <person name="Lind A.E."/>
            <person name="van Eijk R."/>
            <person name="Schleper C."/>
            <person name="Guy L."/>
            <person name="Ettema T.J."/>
        </authorList>
    </citation>
    <scope>NUCLEOTIDE SEQUENCE</scope>
</reference>
<accession>A0A0F9ELB4</accession>
<proteinExistence type="predicted"/>
<comment type="caution">
    <text evidence="1">The sequence shown here is derived from an EMBL/GenBank/DDBJ whole genome shotgun (WGS) entry which is preliminary data.</text>
</comment>
<sequence length="102" mass="11802">MMHEVLYMPTMARKPFQPSNGTEGMIFYAGWCESCWRDREYQETQENGCPILAGTMLHDVDSEEYPKEWVHADNGRAVCLGYAVEKPEFDDPDQMVFELEAT</sequence>
<dbReference type="EMBL" id="LAZR01034296">
    <property type="protein sequence ID" value="KKL45695.1"/>
    <property type="molecule type" value="Genomic_DNA"/>
</dbReference>
<organism evidence="1">
    <name type="scientific">marine sediment metagenome</name>
    <dbReference type="NCBI Taxonomy" id="412755"/>
    <lineage>
        <taxon>unclassified sequences</taxon>
        <taxon>metagenomes</taxon>
        <taxon>ecological metagenomes</taxon>
    </lineage>
</organism>
<evidence type="ECO:0000313" key="1">
    <source>
        <dbReference type="EMBL" id="KKL45695.1"/>
    </source>
</evidence>
<name>A0A0F9ELB4_9ZZZZ</name>
<gene>
    <name evidence="1" type="ORF">LCGC14_2353070</name>
</gene>